<accession>I3EIV9</accession>
<dbReference type="Pfam" id="PF13307">
    <property type="entry name" value="Helicase_C_2"/>
    <property type="match status" value="1"/>
</dbReference>
<dbReference type="OrthoDB" id="267079at2759"/>
<sequence length="419" mass="48834">MNESVLIIDEAHNLFNAVLEEYSVCVSESEVTQILPHYVEYMNRQKGKYKVDLLELFIFISGICEYFKKSCANQAEEENKIDLFNINRFLIDSELDHINLLEITERMDRFLPSKIFPIRREDVENQNEAIFRRICKLARLLGECDKHSYIVKQSSKLSFRNIYPSDYLSYFEDIKSILAIGGTLTHSSDLSLLFNREVIRKSYPSICKNVYVALCSDYSFVYSERDKEIIRAFNLALQYYKKIESGGVLLFVQSKSIMLKLKTELEKKSANPACLLFESSTSIQEYKRILSKEKKVIMVCVMGGNFSEGINFKHEMCRVLIICGIPLPKPTEETLLIQKKRGEEYFIDKGMQAVNQTIGRSIRTKDDYSCVLLLDKRFIRYRHKLSQWAQPYITEIKSTDTTDILLDKLSRWSQQKTPI</sequence>
<dbReference type="InParanoid" id="I3EIV9"/>
<dbReference type="InterPro" id="IPR006555">
    <property type="entry name" value="ATP-dep_Helicase_C"/>
</dbReference>
<dbReference type="GO" id="GO:0003678">
    <property type="term" value="F:DNA helicase activity"/>
    <property type="evidence" value="ECO:0007669"/>
    <property type="project" value="TreeGrafter"/>
</dbReference>
<dbReference type="GO" id="GO:0005634">
    <property type="term" value="C:nucleus"/>
    <property type="evidence" value="ECO:0007669"/>
    <property type="project" value="TreeGrafter"/>
</dbReference>
<dbReference type="PROSITE" id="PS00690">
    <property type="entry name" value="DEAH_ATP_HELICASE"/>
    <property type="match status" value="1"/>
</dbReference>
<evidence type="ECO:0000259" key="2">
    <source>
        <dbReference type="SMART" id="SM00491"/>
    </source>
</evidence>
<proteinExistence type="predicted"/>
<organism evidence="3 4">
    <name type="scientific">Nematocida parisii (strain ERTm3)</name>
    <name type="common">Nematode killer fungus</name>
    <dbReference type="NCBI Taxonomy" id="935791"/>
    <lineage>
        <taxon>Eukaryota</taxon>
        <taxon>Fungi</taxon>
        <taxon>Fungi incertae sedis</taxon>
        <taxon>Microsporidia</taxon>
        <taxon>Nematocida</taxon>
    </lineage>
</organism>
<keyword evidence="4" id="KW-1185">Reference proteome</keyword>
<dbReference type="EMBL" id="GL870877">
    <property type="protein sequence ID" value="EIJ89156.1"/>
    <property type="molecule type" value="Genomic_DNA"/>
</dbReference>
<dbReference type="InterPro" id="IPR045028">
    <property type="entry name" value="DinG/Rad3-like"/>
</dbReference>
<evidence type="ECO:0000256" key="1">
    <source>
        <dbReference type="ARBA" id="ARBA00022801"/>
    </source>
</evidence>
<protein>
    <recommendedName>
        <fullName evidence="2">ATP-dependent helicase C-terminal domain-containing protein</fullName>
    </recommendedName>
</protein>
<dbReference type="PANTHER" id="PTHR11472:SF41">
    <property type="entry name" value="ATP-DEPENDENT DNA HELICASE DDX11-RELATED"/>
    <property type="match status" value="1"/>
</dbReference>
<dbReference type="InterPro" id="IPR002464">
    <property type="entry name" value="DNA/RNA_helicase_DEAH_CS"/>
</dbReference>
<dbReference type="AlphaFoldDB" id="I3EIV9"/>
<dbReference type="Proteomes" id="UP000002872">
    <property type="component" value="Unassembled WGS sequence"/>
</dbReference>
<dbReference type="Gene3D" id="3.40.50.300">
    <property type="entry name" value="P-loop containing nucleotide triphosphate hydrolases"/>
    <property type="match status" value="2"/>
</dbReference>
<dbReference type="SMART" id="SM00491">
    <property type="entry name" value="HELICc2"/>
    <property type="match status" value="1"/>
</dbReference>
<dbReference type="GO" id="GO:0034085">
    <property type="term" value="P:establishment of sister chromatid cohesion"/>
    <property type="evidence" value="ECO:0007669"/>
    <property type="project" value="TreeGrafter"/>
</dbReference>
<dbReference type="GO" id="GO:0005524">
    <property type="term" value="F:ATP binding"/>
    <property type="evidence" value="ECO:0007669"/>
    <property type="project" value="InterPro"/>
</dbReference>
<dbReference type="HOGENOM" id="CLU_655671_0_0_1"/>
<dbReference type="InterPro" id="IPR027417">
    <property type="entry name" value="P-loop_NTPase"/>
</dbReference>
<dbReference type="PANTHER" id="PTHR11472">
    <property type="entry name" value="DNA REPAIR DEAD HELICASE RAD3/XP-D SUBFAMILY MEMBER"/>
    <property type="match status" value="1"/>
</dbReference>
<dbReference type="GO" id="GO:0003676">
    <property type="term" value="F:nucleic acid binding"/>
    <property type="evidence" value="ECO:0007669"/>
    <property type="project" value="InterPro"/>
</dbReference>
<evidence type="ECO:0000313" key="3">
    <source>
        <dbReference type="EMBL" id="EIJ89156.1"/>
    </source>
</evidence>
<dbReference type="VEuPathDB" id="MicrosporidiaDB:NEQG_00975"/>
<dbReference type="GO" id="GO:0006139">
    <property type="term" value="P:nucleobase-containing compound metabolic process"/>
    <property type="evidence" value="ECO:0007669"/>
    <property type="project" value="InterPro"/>
</dbReference>
<reference evidence="3" key="1">
    <citation type="submission" date="2011-01" db="EMBL/GenBank/DDBJ databases">
        <title>The Genome Sequence of Nematocida parisii strain ERTm3.</title>
        <authorList>
            <consortium name="The Broad Institute Genome Sequencing Platform"/>
            <consortium name="The Broad Institute Genome Sequencing Center for Infectious Disease"/>
            <person name="Cuomo C."/>
            <person name="Troemel E."/>
            <person name="Young S.K."/>
            <person name="Zeng Q."/>
            <person name="Gargeya S."/>
            <person name="Fitzgerald M."/>
            <person name="Haas B."/>
            <person name="Abouelleil A."/>
            <person name="Alvarado L."/>
            <person name="Arachchi H.M."/>
            <person name="Berlin A."/>
            <person name="Chapman S.B."/>
            <person name="Gearin G."/>
            <person name="Goldberg J."/>
            <person name="Griggs A."/>
            <person name="Gujja S."/>
            <person name="Hansen M."/>
            <person name="Heiman D."/>
            <person name="Howarth C."/>
            <person name="Larimer J."/>
            <person name="Lui A."/>
            <person name="MacDonald P.J.P."/>
            <person name="McCowen C."/>
            <person name="Montmayeur A."/>
            <person name="Murphy C."/>
            <person name="Neiman D."/>
            <person name="Pearson M."/>
            <person name="Priest M."/>
            <person name="Roberts A."/>
            <person name="Saif S."/>
            <person name="Shea T."/>
            <person name="Sisk P."/>
            <person name="Stolte C."/>
            <person name="Sykes S."/>
            <person name="Wortman J."/>
            <person name="Nusbaum C."/>
            <person name="Birren B."/>
        </authorList>
    </citation>
    <scope>NUCLEOTIDE SEQUENCE</scope>
    <source>
        <strain evidence="3">ERTm3</strain>
    </source>
</reference>
<feature type="domain" description="ATP-dependent helicase C-terminal" evidence="2">
    <location>
        <begin position="246"/>
        <end position="380"/>
    </location>
</feature>
<dbReference type="Gene3D" id="1.10.275.40">
    <property type="match status" value="1"/>
</dbReference>
<evidence type="ECO:0000313" key="4">
    <source>
        <dbReference type="Proteomes" id="UP000002872"/>
    </source>
</evidence>
<dbReference type="SUPFAM" id="SSF52540">
    <property type="entry name" value="P-loop containing nucleoside triphosphate hydrolases"/>
    <property type="match status" value="1"/>
</dbReference>
<dbReference type="GO" id="GO:0016818">
    <property type="term" value="F:hydrolase activity, acting on acid anhydrides, in phosphorus-containing anhydrides"/>
    <property type="evidence" value="ECO:0007669"/>
    <property type="project" value="InterPro"/>
</dbReference>
<name>I3EIV9_NEMP3</name>
<dbReference type="STRING" id="935791.I3EIV9"/>
<keyword evidence="1" id="KW-0378">Hydrolase</keyword>
<gene>
    <name evidence="3" type="ORF">NEQG_00975</name>
</gene>